<gene>
    <name evidence="2" type="ORF">N7509_007765</name>
</gene>
<sequence>MEDTESLSNSLHDLAITPTHTSIPDSESCAEVGSEQPSITPKTGPPFDGATFIIRDPQTGLVITLVGGRLTLLSGYNDLLDNCRDGRGSHWRCVESQGRWLGFKNTVSGQFIGQYFENGEWHFWAKDEFHTSLQFFCTRHYWLSGGYEMLVKHGDGFRAMKIGGPDKTKLVVGEEGERGTAWEFLEVEHPVTDAF</sequence>
<evidence type="ECO:0000256" key="1">
    <source>
        <dbReference type="SAM" id="MobiDB-lite"/>
    </source>
</evidence>
<accession>A0A9W9VZP4</accession>
<dbReference type="PANTHER" id="PTHR39697">
    <property type="entry name" value="RICIN B LECTIN DOMAIN-CONTAINING PROTEIN-RELATED"/>
    <property type="match status" value="1"/>
</dbReference>
<feature type="compositionally biased region" description="Polar residues" evidence="1">
    <location>
        <begin position="1"/>
        <end position="11"/>
    </location>
</feature>
<dbReference type="RefSeq" id="XP_056487953.1">
    <property type="nucleotide sequence ID" value="XM_056632402.1"/>
</dbReference>
<dbReference type="GeneID" id="81371382"/>
<dbReference type="EMBL" id="JAPZBU010000008">
    <property type="protein sequence ID" value="KAJ5392275.1"/>
    <property type="molecule type" value="Genomic_DNA"/>
</dbReference>
<reference evidence="2" key="2">
    <citation type="journal article" date="2023" name="IMA Fungus">
        <title>Comparative genomic study of the Penicillium genus elucidates a diverse pangenome and 15 lateral gene transfer events.</title>
        <authorList>
            <person name="Petersen C."/>
            <person name="Sorensen T."/>
            <person name="Nielsen M.R."/>
            <person name="Sondergaard T.E."/>
            <person name="Sorensen J.L."/>
            <person name="Fitzpatrick D.A."/>
            <person name="Frisvad J.C."/>
            <person name="Nielsen K.L."/>
        </authorList>
    </citation>
    <scope>NUCLEOTIDE SEQUENCE</scope>
    <source>
        <strain evidence="2">IBT 29677</strain>
    </source>
</reference>
<comment type="caution">
    <text evidence="2">The sequence shown here is derived from an EMBL/GenBank/DDBJ whole genome shotgun (WGS) entry which is preliminary data.</text>
</comment>
<protein>
    <submittedName>
        <fullName evidence="2">Uncharacterized protein</fullName>
    </submittedName>
</protein>
<reference evidence="2" key="1">
    <citation type="submission" date="2022-12" db="EMBL/GenBank/DDBJ databases">
        <authorList>
            <person name="Petersen C."/>
        </authorList>
    </citation>
    <scope>NUCLEOTIDE SEQUENCE</scope>
    <source>
        <strain evidence="2">IBT 29677</strain>
    </source>
</reference>
<keyword evidence="3" id="KW-1185">Reference proteome</keyword>
<name>A0A9W9VZP4_9EURO</name>
<dbReference type="OrthoDB" id="5289641at2759"/>
<dbReference type="PANTHER" id="PTHR39697:SF2">
    <property type="entry name" value="CYANOVIRIN-N DOMAIN-CONTAINING PROTEIN"/>
    <property type="match status" value="1"/>
</dbReference>
<evidence type="ECO:0000313" key="3">
    <source>
        <dbReference type="Proteomes" id="UP001147747"/>
    </source>
</evidence>
<dbReference type="AlphaFoldDB" id="A0A9W9VZP4"/>
<feature type="region of interest" description="Disordered" evidence="1">
    <location>
        <begin position="1"/>
        <end position="46"/>
    </location>
</feature>
<proteinExistence type="predicted"/>
<organism evidence="2 3">
    <name type="scientific">Penicillium cosmopolitanum</name>
    <dbReference type="NCBI Taxonomy" id="1131564"/>
    <lineage>
        <taxon>Eukaryota</taxon>
        <taxon>Fungi</taxon>
        <taxon>Dikarya</taxon>
        <taxon>Ascomycota</taxon>
        <taxon>Pezizomycotina</taxon>
        <taxon>Eurotiomycetes</taxon>
        <taxon>Eurotiomycetidae</taxon>
        <taxon>Eurotiales</taxon>
        <taxon>Aspergillaceae</taxon>
        <taxon>Penicillium</taxon>
    </lineage>
</organism>
<evidence type="ECO:0000313" key="2">
    <source>
        <dbReference type="EMBL" id="KAJ5392275.1"/>
    </source>
</evidence>
<dbReference type="Proteomes" id="UP001147747">
    <property type="component" value="Unassembled WGS sequence"/>
</dbReference>